<evidence type="ECO:0000313" key="2">
    <source>
        <dbReference type="Proteomes" id="UP001172159"/>
    </source>
</evidence>
<name>A0AA40B864_9PEZI</name>
<dbReference type="EMBL" id="JAUKTV010000009">
    <property type="protein sequence ID" value="KAK0729278.1"/>
    <property type="molecule type" value="Genomic_DNA"/>
</dbReference>
<evidence type="ECO:0000313" key="1">
    <source>
        <dbReference type="EMBL" id="KAK0729278.1"/>
    </source>
</evidence>
<keyword evidence="2" id="KW-1185">Reference proteome</keyword>
<protein>
    <submittedName>
        <fullName evidence="1">Uncharacterized protein</fullName>
    </submittedName>
</protein>
<comment type="caution">
    <text evidence="1">The sequence shown here is derived from an EMBL/GenBank/DDBJ whole genome shotgun (WGS) entry which is preliminary data.</text>
</comment>
<dbReference type="AlphaFoldDB" id="A0AA40B864"/>
<accession>A0AA40B864</accession>
<gene>
    <name evidence="1" type="ORF">B0T21DRAFT_209831</name>
</gene>
<sequence length="231" mass="26325">MGKSFCTARLSRRRQGERHRVWATKQASLQIPVQVSMRGSPETPCIEILMEAQSEAQHSRTFIIAMRQLVLSCDSSATVPAVRTKHGANNTMWKLHLNPELRQPGLRRCWFSGSFAVTTALYHNAGMTECTWDSGMRALWTSSRCPHQIDPPRLLLPRQDPSRFGSLQTDLSSLHIISLFRMLQQVLKLESGKTCLNSESFFWYSSMPGNATERRMMSYGESQRYCMYVTG</sequence>
<reference evidence="1" key="1">
    <citation type="submission" date="2023-06" db="EMBL/GenBank/DDBJ databases">
        <title>Genome-scale phylogeny and comparative genomics of the fungal order Sordariales.</title>
        <authorList>
            <consortium name="Lawrence Berkeley National Laboratory"/>
            <person name="Hensen N."/>
            <person name="Bonometti L."/>
            <person name="Westerberg I."/>
            <person name="Brannstrom I.O."/>
            <person name="Guillou S."/>
            <person name="Cros-Aarteil S."/>
            <person name="Calhoun S."/>
            <person name="Haridas S."/>
            <person name="Kuo A."/>
            <person name="Mondo S."/>
            <person name="Pangilinan J."/>
            <person name="Riley R."/>
            <person name="Labutti K."/>
            <person name="Andreopoulos B."/>
            <person name="Lipzen A."/>
            <person name="Chen C."/>
            <person name="Yanf M."/>
            <person name="Daum C."/>
            <person name="Ng V."/>
            <person name="Clum A."/>
            <person name="Steindorff A."/>
            <person name="Ohm R."/>
            <person name="Martin F."/>
            <person name="Silar P."/>
            <person name="Natvig D."/>
            <person name="Lalanne C."/>
            <person name="Gautier V."/>
            <person name="Ament-Velasquez S.L."/>
            <person name="Kruys A."/>
            <person name="Hutchinson M.I."/>
            <person name="Powell A.J."/>
            <person name="Barry K."/>
            <person name="Miller A.N."/>
            <person name="Grigoriev I.V."/>
            <person name="Debuchy R."/>
            <person name="Gladieux P."/>
            <person name="Thoren M.H."/>
            <person name="Johannesson H."/>
        </authorList>
    </citation>
    <scope>NUCLEOTIDE SEQUENCE</scope>
    <source>
        <strain evidence="1">CBS 540.89</strain>
    </source>
</reference>
<proteinExistence type="predicted"/>
<organism evidence="1 2">
    <name type="scientific">Apiosordaria backusii</name>
    <dbReference type="NCBI Taxonomy" id="314023"/>
    <lineage>
        <taxon>Eukaryota</taxon>
        <taxon>Fungi</taxon>
        <taxon>Dikarya</taxon>
        <taxon>Ascomycota</taxon>
        <taxon>Pezizomycotina</taxon>
        <taxon>Sordariomycetes</taxon>
        <taxon>Sordariomycetidae</taxon>
        <taxon>Sordariales</taxon>
        <taxon>Lasiosphaeriaceae</taxon>
        <taxon>Apiosordaria</taxon>
    </lineage>
</organism>
<dbReference type="Proteomes" id="UP001172159">
    <property type="component" value="Unassembled WGS sequence"/>
</dbReference>